<dbReference type="AlphaFoldDB" id="A0A376AEM8"/>
<dbReference type="EMBL" id="UEYP01000026">
    <property type="protein sequence ID" value="SSC66218.1"/>
    <property type="molecule type" value="Genomic_DNA"/>
</dbReference>
<protein>
    <submittedName>
        <fullName evidence="1">Uncharacterized protein</fullName>
    </submittedName>
</protein>
<organism evidence="1 2">
    <name type="scientific">Ciceribacter selenitireducens ATCC BAA-1503</name>
    <dbReference type="NCBI Taxonomy" id="1336235"/>
    <lineage>
        <taxon>Bacteria</taxon>
        <taxon>Pseudomonadati</taxon>
        <taxon>Pseudomonadota</taxon>
        <taxon>Alphaproteobacteria</taxon>
        <taxon>Hyphomicrobiales</taxon>
        <taxon>Rhizobiaceae</taxon>
        <taxon>Ciceribacter</taxon>
    </lineage>
</organism>
<name>A0A376AEM8_9HYPH</name>
<evidence type="ECO:0000313" key="1">
    <source>
        <dbReference type="EMBL" id="SSC66218.1"/>
    </source>
</evidence>
<reference evidence="2" key="1">
    <citation type="submission" date="2018-07" db="EMBL/GenBank/DDBJ databases">
        <authorList>
            <person name="Peiro R."/>
            <person name="Begona"/>
            <person name="Cbmso G."/>
            <person name="Lopez M."/>
            <person name="Gonzalez S."/>
        </authorList>
    </citation>
    <scope>NUCLEOTIDE SEQUENCE [LARGE SCALE GENOMIC DNA]</scope>
</reference>
<proteinExistence type="predicted"/>
<gene>
    <name evidence="1" type="ORF">RHIZ70_1926</name>
</gene>
<accession>A0A376AEM8</accession>
<sequence>MPNDFGKLLATLCRLIKRGRFCNYKLVRSGSRATIQGSRILRHELASSQKGARELLGAGNLDTPDLLEQGA</sequence>
<dbReference type="Proteomes" id="UP000254764">
    <property type="component" value="Unassembled WGS sequence"/>
</dbReference>
<keyword evidence="2" id="KW-1185">Reference proteome</keyword>
<evidence type="ECO:0000313" key="2">
    <source>
        <dbReference type="Proteomes" id="UP000254764"/>
    </source>
</evidence>